<dbReference type="Pfam" id="PF26080">
    <property type="entry name" value="CUB_animal"/>
    <property type="match status" value="1"/>
</dbReference>
<evidence type="ECO:0000259" key="2">
    <source>
        <dbReference type="Pfam" id="PF26080"/>
    </source>
</evidence>
<feature type="chain" id="PRO_5027819740" evidence="1">
    <location>
        <begin position="21"/>
        <end position="326"/>
    </location>
</feature>
<organism evidence="5">
    <name type="scientific">Drosophila rhopaloa</name>
    <name type="common">Fruit fly</name>
    <dbReference type="NCBI Taxonomy" id="1041015"/>
    <lineage>
        <taxon>Eukaryota</taxon>
        <taxon>Metazoa</taxon>
        <taxon>Ecdysozoa</taxon>
        <taxon>Arthropoda</taxon>
        <taxon>Hexapoda</taxon>
        <taxon>Insecta</taxon>
        <taxon>Pterygota</taxon>
        <taxon>Neoptera</taxon>
        <taxon>Endopterygota</taxon>
        <taxon>Diptera</taxon>
        <taxon>Brachycera</taxon>
        <taxon>Muscomorpha</taxon>
        <taxon>Ephydroidea</taxon>
        <taxon>Drosophilidae</taxon>
        <taxon>Drosophila</taxon>
        <taxon>Sophophora</taxon>
    </lineage>
</organism>
<feature type="signal peptide" evidence="1">
    <location>
        <begin position="1"/>
        <end position="20"/>
    </location>
</feature>
<dbReference type="PANTHER" id="PTHR33236">
    <property type="entry name" value="INTRAFLAGELLAR TRANSPORT PROTEIN 122 FAMILY PROTEIN-RELATED"/>
    <property type="match status" value="1"/>
</dbReference>
<evidence type="ECO:0000313" key="4">
    <source>
        <dbReference type="Proteomes" id="UP001652680"/>
    </source>
</evidence>
<keyword evidence="1" id="KW-0732">Signal</keyword>
<dbReference type="OrthoDB" id="6378913at2759"/>
<dbReference type="RefSeq" id="XP_016985001.1">
    <property type="nucleotide sequence ID" value="XM_017129512.1"/>
</dbReference>
<dbReference type="PANTHER" id="PTHR33236:SF12">
    <property type="entry name" value="CUB DOMAIN-CONTAINING PROTEIN-RELATED"/>
    <property type="match status" value="1"/>
</dbReference>
<dbReference type="AlphaFoldDB" id="A0A6P4FI44"/>
<evidence type="ECO:0000256" key="1">
    <source>
        <dbReference type="SAM" id="SignalP"/>
    </source>
</evidence>
<reference evidence="3" key="3">
    <citation type="submission" date="2025-05" db="UniProtKB">
        <authorList>
            <consortium name="EnsemblMetazoa"/>
        </authorList>
    </citation>
    <scope>IDENTIFICATION</scope>
</reference>
<dbReference type="Proteomes" id="UP001652680">
    <property type="component" value="Unassembled WGS sequence"/>
</dbReference>
<dbReference type="OMA" id="CLQYFPQ"/>
<keyword evidence="4" id="KW-1185">Reference proteome</keyword>
<accession>A0A6P4FI44</accession>
<evidence type="ECO:0000313" key="3">
    <source>
        <dbReference type="EnsemblMetazoa" id="XP_016985001.1"/>
    </source>
</evidence>
<proteinExistence type="predicted"/>
<sequence>MRNYIASSLLLLVAFSAIEAASVAKPVCGGTSSSKNINLVNPTNPPRQCEYHVTQYSKYVCQLRIEWAMTLAQPTLESEGSGLTYAECTKDYFEVGGLKLCGTEVWQHIYVPLNATGGESVVDLVFSLADRAGASGLPTASWDVTITQLECPAGASVRSLDLVEEESTIEGRASTIKDGFFVAPPGCLQYFPQTKGSVKSFNYNNGNGIYPSRMNYAICFRRTTETKALTIRAYDFNVGDVVSASTLTTDENCYSSDSTNDLDADFLMVPQATFEESHKHATYFCGSIKKDVVISSNNPGPLMVLFNSDDIYRQNEAGFAFTYVVS</sequence>
<protein>
    <submittedName>
        <fullName evidence="5">Uncharacterized protein LOC108048691</fullName>
    </submittedName>
</protein>
<feature type="domain" description="CUB" evidence="2">
    <location>
        <begin position="184"/>
        <end position="324"/>
    </location>
</feature>
<reference evidence="4" key="1">
    <citation type="journal article" date="2021" name="Elife">
        <title>Highly contiguous assemblies of 101 drosophilid genomes.</title>
        <authorList>
            <person name="Kim B.Y."/>
            <person name="Wang J.R."/>
            <person name="Miller D.E."/>
            <person name="Barmina O."/>
            <person name="Delaney E."/>
            <person name="Thompson A."/>
            <person name="Comeault A.A."/>
            <person name="Peede D."/>
            <person name="D'Agostino E.R."/>
            <person name="Pelaez J."/>
            <person name="Aguilar J.M."/>
            <person name="Haji D."/>
            <person name="Matsunaga T."/>
            <person name="Armstrong E.E."/>
            <person name="Zych M."/>
            <person name="Ogawa Y."/>
            <person name="Stamenkovic-Radak M."/>
            <person name="Jelic M."/>
            <person name="Veselinovic M.S."/>
            <person name="Tanaskovic M."/>
            <person name="Eric P."/>
            <person name="Gao J.J."/>
            <person name="Katoh T.K."/>
            <person name="Toda M.J."/>
            <person name="Watabe H."/>
            <person name="Watada M."/>
            <person name="Davis J.S."/>
            <person name="Moyle L.C."/>
            <person name="Manoli G."/>
            <person name="Bertolini E."/>
            <person name="Kostal V."/>
            <person name="Hawley R.S."/>
            <person name="Takahashi A."/>
            <person name="Jones C.D."/>
            <person name="Price D.K."/>
            <person name="Whiteman N."/>
            <person name="Kopp A."/>
            <person name="Matute D.R."/>
            <person name="Petrov D.A."/>
        </authorList>
    </citation>
    <scope>NUCLEOTIDE SEQUENCE [LARGE SCALE GENOMIC DNA]</scope>
</reference>
<dbReference type="EnsemblMetazoa" id="XM_017129512.1">
    <property type="protein sequence ID" value="XP_016985001.1"/>
    <property type="gene ID" value="LOC108048691"/>
</dbReference>
<evidence type="ECO:0000313" key="5">
    <source>
        <dbReference type="RefSeq" id="XP_016985001.1"/>
    </source>
</evidence>
<dbReference type="InterPro" id="IPR035914">
    <property type="entry name" value="Sperma_CUB_dom_sf"/>
</dbReference>
<dbReference type="Gene3D" id="2.60.120.290">
    <property type="entry name" value="Spermadhesin, CUB domain"/>
    <property type="match status" value="1"/>
</dbReference>
<dbReference type="GeneID" id="108048691"/>
<name>A0A6P4FI44_DRORH</name>
<dbReference type="InterPro" id="IPR058698">
    <property type="entry name" value="CUB_metazoa"/>
</dbReference>
<reference evidence="5" key="2">
    <citation type="submission" date="2025-04" db="UniProtKB">
        <authorList>
            <consortium name="RefSeq"/>
        </authorList>
    </citation>
    <scope>IDENTIFICATION</scope>
</reference>
<gene>
    <name evidence="5" type="primary">LOC108048691</name>
    <name evidence="3" type="synonym">108048691</name>
</gene>